<sequence>MYIFNDDSLSPVYNLRGCEFSDLDTVNYIGVYNKDEHISQDEFFIPNTDGTNLSNTKGVFKLPDKSIYSKGGTKGVHPLGFEFTFDSGLINELRNNKKLNIKGFFFVRQKRIPNILCQGFSIGVDRTSYIPLIYGVQDEEGYTTESFIDSSLGLSTDYSSRLISTANIQSSGLLSVDTMVNYQLQSMFDNSEFIVEKAYETMNSEDKLSTSLSNKRHYYINTIKESADKKYATKAKCVYIDTDIPLKYYDSYGFSTRVGSSEDCKDVRFLGSKNYEQNNNKIVRGIYCPFIGTNKVLDPSCIYNIKSGNYSSTFMSEYFKIRGNDLSPFMAISPRYELNDSKLQSRYDLYKRTQDKVELIEENVLTIDKNKYVNTSTEEYYLEEVKFTPTVFRGDCFTNTVTVRIIRNFIDSETPTNDIIVDPETWKNGYKGYNQTTISD</sequence>
<accession>A0A8S5RQ12</accession>
<organism evidence="1">
    <name type="scientific">virus sp. ctrcb4</name>
    <dbReference type="NCBI Taxonomy" id="2825824"/>
    <lineage>
        <taxon>Viruses</taxon>
    </lineage>
</organism>
<evidence type="ECO:0000313" key="1">
    <source>
        <dbReference type="EMBL" id="DAE33116.1"/>
    </source>
</evidence>
<proteinExistence type="predicted"/>
<reference evidence="1" key="1">
    <citation type="journal article" date="2021" name="Proc. Natl. Acad. Sci. U.S.A.">
        <title>A Catalog of Tens of Thousands of Viruses from Human Metagenomes Reveals Hidden Associations with Chronic Diseases.</title>
        <authorList>
            <person name="Tisza M.J."/>
            <person name="Buck C.B."/>
        </authorList>
    </citation>
    <scope>NUCLEOTIDE SEQUENCE</scope>
    <source>
        <strain evidence="1">Ctrcb4</strain>
    </source>
</reference>
<name>A0A8S5RQ12_9VIRU</name>
<protein>
    <submittedName>
        <fullName evidence="1">Uncharacterized protein</fullName>
    </submittedName>
</protein>
<dbReference type="EMBL" id="BK059132">
    <property type="protein sequence ID" value="DAE33116.1"/>
    <property type="molecule type" value="Genomic_DNA"/>
</dbReference>